<dbReference type="InterPro" id="IPR035914">
    <property type="entry name" value="Sperma_CUB_dom_sf"/>
</dbReference>
<evidence type="ECO:0000259" key="2">
    <source>
        <dbReference type="PROSITE" id="PS50041"/>
    </source>
</evidence>
<gene>
    <name evidence="3" type="ORF">PMAYCL1PPCAC_22221</name>
</gene>
<reference evidence="4" key="1">
    <citation type="submission" date="2022-10" db="EMBL/GenBank/DDBJ databases">
        <title>Genome assembly of Pristionchus species.</title>
        <authorList>
            <person name="Yoshida K."/>
            <person name="Sommer R.J."/>
        </authorList>
    </citation>
    <scope>NUCLEOTIDE SEQUENCE [LARGE SCALE GENOMIC DNA]</scope>
    <source>
        <strain evidence="4">RS5460</strain>
    </source>
</reference>
<dbReference type="SUPFAM" id="SSF49854">
    <property type="entry name" value="Spermadhesin, CUB domain"/>
    <property type="match status" value="1"/>
</dbReference>
<feature type="non-terminal residue" evidence="3">
    <location>
        <position position="219"/>
    </location>
</feature>
<dbReference type="Pfam" id="PF00059">
    <property type="entry name" value="Lectin_C"/>
    <property type="match status" value="1"/>
</dbReference>
<keyword evidence="4" id="KW-1185">Reference proteome</keyword>
<name>A0AAN5CW01_9BILA</name>
<dbReference type="SUPFAM" id="SSF56436">
    <property type="entry name" value="C-type lectin-like"/>
    <property type="match status" value="1"/>
</dbReference>
<evidence type="ECO:0000256" key="1">
    <source>
        <dbReference type="ARBA" id="ARBA00023157"/>
    </source>
</evidence>
<proteinExistence type="predicted"/>
<accession>A0AAN5CW01</accession>
<dbReference type="InterPro" id="IPR016187">
    <property type="entry name" value="CTDL_fold"/>
</dbReference>
<dbReference type="AlphaFoldDB" id="A0AAN5CW01"/>
<dbReference type="InterPro" id="IPR001304">
    <property type="entry name" value="C-type_lectin-like"/>
</dbReference>
<dbReference type="SMART" id="SM00034">
    <property type="entry name" value="CLECT"/>
    <property type="match status" value="1"/>
</dbReference>
<dbReference type="InterPro" id="IPR016186">
    <property type="entry name" value="C-type_lectin-like/link_sf"/>
</dbReference>
<sequence>DTDDGVCYQVGPAAQSFQEAQKACENLGASVASVHNQQENTFIRKIAASHGAVNGVFLGAKGQDNQFSWIDGSAWDYKNFYPGFPISGRGDCLAMDTLSNSGEWMNMDCSSKIPVACARQGKFAFAAYKSFVSRTIQIYSPGYPYDASIPCDYVLQVDEGKKVHVEVQILEANTCCDHLLLEDKMLGGNFDRRDLGQDLHYRLIQFHESLVAAEWRSEC</sequence>
<dbReference type="Proteomes" id="UP001328107">
    <property type="component" value="Unassembled WGS sequence"/>
</dbReference>
<keyword evidence="1" id="KW-1015">Disulfide bond</keyword>
<dbReference type="PROSITE" id="PS50041">
    <property type="entry name" value="C_TYPE_LECTIN_2"/>
    <property type="match status" value="1"/>
</dbReference>
<dbReference type="EMBL" id="BTRK01000005">
    <property type="protein sequence ID" value="GMR52026.1"/>
    <property type="molecule type" value="Genomic_DNA"/>
</dbReference>
<feature type="non-terminal residue" evidence="3">
    <location>
        <position position="1"/>
    </location>
</feature>
<dbReference type="Gene3D" id="3.10.100.10">
    <property type="entry name" value="Mannose-Binding Protein A, subunit A"/>
    <property type="match status" value="1"/>
</dbReference>
<evidence type="ECO:0000313" key="3">
    <source>
        <dbReference type="EMBL" id="GMR52026.1"/>
    </source>
</evidence>
<protein>
    <recommendedName>
        <fullName evidence="2">C-type lectin domain-containing protein</fullName>
    </recommendedName>
</protein>
<dbReference type="PANTHER" id="PTHR22991:SF40">
    <property type="entry name" value="PROTEIN CBG13490"/>
    <property type="match status" value="1"/>
</dbReference>
<dbReference type="PANTHER" id="PTHR22991">
    <property type="entry name" value="PROTEIN CBG13490"/>
    <property type="match status" value="1"/>
</dbReference>
<dbReference type="CDD" id="cd00037">
    <property type="entry name" value="CLECT"/>
    <property type="match status" value="1"/>
</dbReference>
<dbReference type="InterPro" id="IPR050976">
    <property type="entry name" value="Snaclec"/>
</dbReference>
<organism evidence="3 4">
    <name type="scientific">Pristionchus mayeri</name>
    <dbReference type="NCBI Taxonomy" id="1317129"/>
    <lineage>
        <taxon>Eukaryota</taxon>
        <taxon>Metazoa</taxon>
        <taxon>Ecdysozoa</taxon>
        <taxon>Nematoda</taxon>
        <taxon>Chromadorea</taxon>
        <taxon>Rhabditida</taxon>
        <taxon>Rhabditina</taxon>
        <taxon>Diplogasteromorpha</taxon>
        <taxon>Diplogasteroidea</taxon>
        <taxon>Neodiplogasteridae</taxon>
        <taxon>Pristionchus</taxon>
    </lineage>
</organism>
<dbReference type="InterPro" id="IPR018378">
    <property type="entry name" value="C-type_lectin_CS"/>
</dbReference>
<feature type="domain" description="C-type lectin" evidence="2">
    <location>
        <begin position="3"/>
        <end position="118"/>
    </location>
</feature>
<dbReference type="PROSITE" id="PS00615">
    <property type="entry name" value="C_TYPE_LECTIN_1"/>
    <property type="match status" value="1"/>
</dbReference>
<comment type="caution">
    <text evidence="3">The sequence shown here is derived from an EMBL/GenBank/DDBJ whole genome shotgun (WGS) entry which is preliminary data.</text>
</comment>
<evidence type="ECO:0000313" key="4">
    <source>
        <dbReference type="Proteomes" id="UP001328107"/>
    </source>
</evidence>